<reference evidence="1" key="1">
    <citation type="journal article" date="2023" name="Science">
        <title>Genome structures resolve the early diversification of teleost fishes.</title>
        <authorList>
            <person name="Parey E."/>
            <person name="Louis A."/>
            <person name="Montfort J."/>
            <person name="Bouchez O."/>
            <person name="Roques C."/>
            <person name="Iampietro C."/>
            <person name="Lluch J."/>
            <person name="Castinel A."/>
            <person name="Donnadieu C."/>
            <person name="Desvignes T."/>
            <person name="Floi Bucao C."/>
            <person name="Jouanno E."/>
            <person name="Wen M."/>
            <person name="Mejri S."/>
            <person name="Dirks R."/>
            <person name="Jansen H."/>
            <person name="Henkel C."/>
            <person name="Chen W.J."/>
            <person name="Zahm M."/>
            <person name="Cabau C."/>
            <person name="Klopp C."/>
            <person name="Thompson A.W."/>
            <person name="Robinson-Rechavi M."/>
            <person name="Braasch I."/>
            <person name="Lecointre G."/>
            <person name="Bobe J."/>
            <person name="Postlethwait J.H."/>
            <person name="Berthelot C."/>
            <person name="Roest Crollius H."/>
            <person name="Guiguen Y."/>
        </authorList>
    </citation>
    <scope>NUCLEOTIDE SEQUENCE</scope>
    <source>
        <strain evidence="1">NC1722</strain>
    </source>
</reference>
<evidence type="ECO:0000313" key="2">
    <source>
        <dbReference type="Proteomes" id="UP001221898"/>
    </source>
</evidence>
<keyword evidence="2" id="KW-1185">Reference proteome</keyword>
<dbReference type="EMBL" id="JAINUG010000187">
    <property type="protein sequence ID" value="KAJ8389019.1"/>
    <property type="molecule type" value="Genomic_DNA"/>
</dbReference>
<protein>
    <submittedName>
        <fullName evidence="1">Uncharacterized protein</fullName>
    </submittedName>
</protein>
<dbReference type="AlphaFoldDB" id="A0AAD7RRH2"/>
<name>A0AAD7RRH2_9TELE</name>
<evidence type="ECO:0000313" key="1">
    <source>
        <dbReference type="EMBL" id="KAJ8389019.1"/>
    </source>
</evidence>
<gene>
    <name evidence="1" type="ORF">AAFF_G00124160</name>
</gene>
<organism evidence="1 2">
    <name type="scientific">Aldrovandia affinis</name>
    <dbReference type="NCBI Taxonomy" id="143900"/>
    <lineage>
        <taxon>Eukaryota</taxon>
        <taxon>Metazoa</taxon>
        <taxon>Chordata</taxon>
        <taxon>Craniata</taxon>
        <taxon>Vertebrata</taxon>
        <taxon>Euteleostomi</taxon>
        <taxon>Actinopterygii</taxon>
        <taxon>Neopterygii</taxon>
        <taxon>Teleostei</taxon>
        <taxon>Notacanthiformes</taxon>
        <taxon>Halosauridae</taxon>
        <taxon>Aldrovandia</taxon>
    </lineage>
</organism>
<accession>A0AAD7RRH2</accession>
<comment type="caution">
    <text evidence="1">The sequence shown here is derived from an EMBL/GenBank/DDBJ whole genome shotgun (WGS) entry which is preliminary data.</text>
</comment>
<proteinExistence type="predicted"/>
<sequence>MIGRTAAVTAGGRDCADETNVASSLSSASDTAPNTGQQVNAGRLALGPLYEFCSCCKKTSQRKAATGGGWGTQFDLGPSGARSFRAESQSRGVLTGHSPLQRESAPLPPQMKGLMTGGRVGGQSPLLIVLPLLLMTPHDTMERAEARPVFRT</sequence>
<dbReference type="Proteomes" id="UP001221898">
    <property type="component" value="Unassembled WGS sequence"/>
</dbReference>